<name>A0A672ZQA6_9TELE</name>
<evidence type="ECO:0000256" key="1">
    <source>
        <dbReference type="SAM" id="MobiDB-lite"/>
    </source>
</evidence>
<evidence type="ECO:0000313" key="2">
    <source>
        <dbReference type="Ensembl" id="ENSSORP00005019371.1"/>
    </source>
</evidence>
<dbReference type="AlphaFoldDB" id="A0A672ZQA6"/>
<dbReference type="Proteomes" id="UP000472271">
    <property type="component" value="Chromosome 15"/>
</dbReference>
<evidence type="ECO:0008006" key="4">
    <source>
        <dbReference type="Google" id="ProtNLM"/>
    </source>
</evidence>
<dbReference type="Ensembl" id="ENSSORT00005019929.1">
    <property type="protein sequence ID" value="ENSSORP00005019371.1"/>
    <property type="gene ID" value="ENSSORG00005009528.1"/>
</dbReference>
<organism evidence="2 3">
    <name type="scientific">Sphaeramia orbicularis</name>
    <name type="common">orbiculate cardinalfish</name>
    <dbReference type="NCBI Taxonomy" id="375764"/>
    <lineage>
        <taxon>Eukaryota</taxon>
        <taxon>Metazoa</taxon>
        <taxon>Chordata</taxon>
        <taxon>Craniata</taxon>
        <taxon>Vertebrata</taxon>
        <taxon>Euteleostomi</taxon>
        <taxon>Actinopterygii</taxon>
        <taxon>Neopterygii</taxon>
        <taxon>Teleostei</taxon>
        <taxon>Neoteleostei</taxon>
        <taxon>Acanthomorphata</taxon>
        <taxon>Gobiaria</taxon>
        <taxon>Kurtiformes</taxon>
        <taxon>Apogonoidei</taxon>
        <taxon>Apogonidae</taxon>
        <taxon>Apogoninae</taxon>
        <taxon>Sphaeramia</taxon>
    </lineage>
</organism>
<accession>A0A672ZQA6</accession>
<feature type="region of interest" description="Disordered" evidence="1">
    <location>
        <begin position="17"/>
        <end position="51"/>
    </location>
</feature>
<proteinExistence type="predicted"/>
<sequence length="621" mass="67966">MEAKGCDLRWTMHHSELKHKGRVSGPSIKDGETDQAGDGGGPHRSVTVAPTSRYMTDRHYVPRKPLCSLIQHTSILKKTHPPTRPEQDTQPSVIRAEAQQPVNMTSLREVLTSEGISHPLSGISPPPPFKEDPVSLWRNSSFGSPLLGTRSHQQSLSCSILEVQRLNPPLRPQLTSTVLHPTYSPRSGYCRPGQADLRLGGNKVRGGGGTNSKGNTLSPYQANYWTCAIPKDLPPSSQHHSRSWDPNREYQALLDYTYPLRPGTSTKPPGNISLQSDRNLQDSGIELDQLCSSTSLSELNFPLSGTGQTRERSGFCIDQKSAYIMGGRSSGTPLSLTEPGISLDSCDSVCSSAFLPRTRCVGAEVDEEFRALPEQLKEMQLLSRQVKEMTAQLNWRVGTSWESLEPGTVSVQSPISPADKQEAEDSDHQTEDTDEGKEEPAPALQLISEAETCTKPLREGLSEASLQEVEALMEQLCGPQRCSGDPEDQDDQEDRDHSDSLMQHIQIFCSHLEQLIHWLHIVSKKMDMLAPPTVDIDSVKSSLAQYQHPPDEGLTVVPGVSFTLGFSPPPAVAPGPILFLISAAMVMKACSTLVAFLALVSKNGIPKESANSWTGWREDSC</sequence>
<reference evidence="2" key="3">
    <citation type="submission" date="2025-09" db="UniProtKB">
        <authorList>
            <consortium name="Ensembl"/>
        </authorList>
    </citation>
    <scope>IDENTIFICATION</scope>
</reference>
<feature type="compositionally biased region" description="Basic and acidic residues" evidence="1">
    <location>
        <begin position="419"/>
        <end position="431"/>
    </location>
</feature>
<reference evidence="2" key="2">
    <citation type="submission" date="2025-08" db="UniProtKB">
        <authorList>
            <consortium name="Ensembl"/>
        </authorList>
    </citation>
    <scope>IDENTIFICATION</scope>
</reference>
<feature type="region of interest" description="Disordered" evidence="1">
    <location>
        <begin position="478"/>
        <end position="498"/>
    </location>
</feature>
<feature type="region of interest" description="Disordered" evidence="1">
    <location>
        <begin position="405"/>
        <end position="441"/>
    </location>
</feature>
<gene>
    <name evidence="2" type="primary">cep68</name>
</gene>
<keyword evidence="3" id="KW-1185">Reference proteome</keyword>
<protein>
    <recommendedName>
        <fullName evidence="4">Centrosomal protein 68</fullName>
    </recommendedName>
</protein>
<reference evidence="2" key="1">
    <citation type="submission" date="2019-06" db="EMBL/GenBank/DDBJ databases">
        <authorList>
            <consortium name="Wellcome Sanger Institute Data Sharing"/>
        </authorList>
    </citation>
    <scope>NUCLEOTIDE SEQUENCE [LARGE SCALE GENOMIC DNA]</scope>
</reference>
<evidence type="ECO:0000313" key="3">
    <source>
        <dbReference type="Proteomes" id="UP000472271"/>
    </source>
</evidence>